<dbReference type="GO" id="GO:0051473">
    <property type="term" value="P:glucosylglycerol biosynthetic process"/>
    <property type="evidence" value="ECO:0007669"/>
    <property type="project" value="InterPro"/>
</dbReference>
<evidence type="ECO:0000256" key="8">
    <source>
        <dbReference type="ARBA" id="ARBA00069974"/>
    </source>
</evidence>
<evidence type="ECO:0000256" key="4">
    <source>
        <dbReference type="ARBA" id="ARBA00052754"/>
    </source>
</evidence>
<evidence type="ECO:0000256" key="1">
    <source>
        <dbReference type="ARBA" id="ARBA00008799"/>
    </source>
</evidence>
<comment type="pathway">
    <text evidence="6">Glycan metabolism; glucosylglycerol biosynthesis.</text>
</comment>
<name>A0A154WGR1_9PROT</name>
<proteinExistence type="inferred from homology"/>
<dbReference type="PANTHER" id="PTHR10788:SF106">
    <property type="entry name" value="BCDNA.GH08860"/>
    <property type="match status" value="1"/>
</dbReference>
<keyword evidence="3" id="KW-0808">Transferase</keyword>
<dbReference type="SUPFAM" id="SSF53756">
    <property type="entry name" value="UDP-Glycosyltransferase/glycogen phosphorylase"/>
    <property type="match status" value="1"/>
</dbReference>
<comment type="function">
    <text evidence="5">Involved in salt tolerance by producing GG-phosphate from ADP-glucose and glycerol-3-phosphate (G3P), an intermediate in the synthesis of the osmolyte glucosylglycerol (GG).</text>
</comment>
<evidence type="ECO:0000313" key="10">
    <source>
        <dbReference type="EMBL" id="KZD12676.1"/>
    </source>
</evidence>
<evidence type="ECO:0000256" key="3">
    <source>
        <dbReference type="ARBA" id="ARBA00022679"/>
    </source>
</evidence>
<dbReference type="Proteomes" id="UP000076400">
    <property type="component" value="Unassembled WGS sequence"/>
</dbReference>
<evidence type="ECO:0000256" key="9">
    <source>
        <dbReference type="ARBA" id="ARBA00080497"/>
    </source>
</evidence>
<dbReference type="GO" id="GO:0005992">
    <property type="term" value="P:trehalose biosynthetic process"/>
    <property type="evidence" value="ECO:0007669"/>
    <property type="project" value="InterPro"/>
</dbReference>
<dbReference type="PANTHER" id="PTHR10788">
    <property type="entry name" value="TREHALOSE-6-PHOSPHATE SYNTHASE"/>
    <property type="match status" value="1"/>
</dbReference>
<gene>
    <name evidence="10" type="ORF">AUP43_15610</name>
</gene>
<dbReference type="STRING" id="580166.AUP43_15610"/>
<dbReference type="AlphaFoldDB" id="A0A154WGR1"/>
<dbReference type="RefSeq" id="WP_067551599.1">
    <property type="nucleotide sequence ID" value="NZ_LPXN01000007.1"/>
</dbReference>
<comment type="caution">
    <text evidence="10">The sequence shown here is derived from an EMBL/GenBank/DDBJ whole genome shotgun (WGS) entry which is preliminary data.</text>
</comment>
<keyword evidence="2" id="KW-0328">Glycosyltransferase</keyword>
<sequence>MQKSSLVIVYHRQPYEEATVNGKRVYRENKSPNGIVPTLKSFFGRIEEGKGAWVAWKQVAAKQQEKFERVIRIEDSYGSYAVSRLPLTGEQVKSFYHVTSKEALWPILHSFPWLFRYENADWNTFREVNWLFAEAAAAQAEDDALVWVHDYNLWLVPKYLRQIKPSLRIAFFHHTPFPGPDVFNVLPWRAEIVDSLLDCDLVGFHIPRYSKNFADVARSIRNVEVEQAVPVEPGMSPVGMALSEPEAPVRLTHNGRTVHLDAFPVGTNPELIGELIKGEPSRQIQRTINEELEGQRLIVTVGRTDYTKGMKETLEAYERLLERRPELHNKVKLLLVSVSAASGMKIYRETQREIEALAGRINGRYANLRWSPILLFSNAIPFDRLIAYYKMADICLITPLRDGLNLVAKEFVAAKEGAPGTLILSEFTGCAVELPQAVLANPYSTRAMDAALDQALDMPESEKAERMAAMYETVKHYDISRWANHTLERFGDIDGEQGAAPMQPLSAAAAPVGE</sequence>
<dbReference type="InterPro" id="IPR001830">
    <property type="entry name" value="Glyco_trans_20"/>
</dbReference>
<evidence type="ECO:0000313" key="11">
    <source>
        <dbReference type="Proteomes" id="UP000076400"/>
    </source>
</evidence>
<dbReference type="CDD" id="cd03788">
    <property type="entry name" value="GT20_TPS"/>
    <property type="match status" value="1"/>
</dbReference>
<protein>
    <recommendedName>
        <fullName evidence="8">Glucosylglycerol-phosphate synthase</fullName>
        <ecNumber evidence="7">2.4.1.213</ecNumber>
    </recommendedName>
    <alternativeName>
        <fullName evidence="9">Glucosyl-glycerol-phosphate synthase</fullName>
    </alternativeName>
</protein>
<dbReference type="EC" id="2.4.1.213" evidence="7"/>
<dbReference type="Gene3D" id="3.40.50.2000">
    <property type="entry name" value="Glycogen Phosphorylase B"/>
    <property type="match status" value="2"/>
</dbReference>
<evidence type="ECO:0000256" key="5">
    <source>
        <dbReference type="ARBA" id="ARBA00055920"/>
    </source>
</evidence>
<accession>A0A154WGR1</accession>
<evidence type="ECO:0000256" key="6">
    <source>
        <dbReference type="ARBA" id="ARBA00060702"/>
    </source>
</evidence>
<dbReference type="EMBL" id="LPXN01000007">
    <property type="protein sequence ID" value="KZD12676.1"/>
    <property type="molecule type" value="Genomic_DNA"/>
</dbReference>
<dbReference type="InterPro" id="IPR012764">
    <property type="entry name" value="Gluc_glyc_Psyn"/>
</dbReference>
<dbReference type="Pfam" id="PF00982">
    <property type="entry name" value="Glyco_transf_20"/>
    <property type="match status" value="1"/>
</dbReference>
<dbReference type="GO" id="GO:0003825">
    <property type="term" value="F:alpha,alpha-trehalose-phosphate synthase (UDP-forming) activity"/>
    <property type="evidence" value="ECO:0007669"/>
    <property type="project" value="TreeGrafter"/>
</dbReference>
<evidence type="ECO:0000256" key="7">
    <source>
        <dbReference type="ARBA" id="ARBA00066821"/>
    </source>
</evidence>
<organism evidence="10 11">
    <name type="scientific">Oceanibaculum pacificum</name>
    <dbReference type="NCBI Taxonomy" id="580166"/>
    <lineage>
        <taxon>Bacteria</taxon>
        <taxon>Pseudomonadati</taxon>
        <taxon>Pseudomonadota</taxon>
        <taxon>Alphaproteobacteria</taxon>
        <taxon>Rhodospirillales</taxon>
        <taxon>Oceanibaculaceae</taxon>
        <taxon>Oceanibaculum</taxon>
    </lineage>
</organism>
<evidence type="ECO:0000256" key="2">
    <source>
        <dbReference type="ARBA" id="ARBA00022676"/>
    </source>
</evidence>
<dbReference type="OrthoDB" id="9815690at2"/>
<comment type="similarity">
    <text evidence="1">Belongs to the glycosyltransferase 20 family.</text>
</comment>
<dbReference type="NCBIfam" id="TIGR02398">
    <property type="entry name" value="gluc_glyc_Psyn"/>
    <property type="match status" value="1"/>
</dbReference>
<keyword evidence="11" id="KW-1185">Reference proteome</keyword>
<comment type="catalytic activity">
    <reaction evidence="4">
        <text>ADP-alpha-D-glucose + sn-glycerol 3-phosphate = 2-O-(alpha-D-glucopyranosyl)-sn-glycerol 3-phosphate + ADP + H(+)</text>
        <dbReference type="Rhea" id="RHEA:12881"/>
        <dbReference type="ChEBI" id="CHEBI:15378"/>
        <dbReference type="ChEBI" id="CHEBI:57498"/>
        <dbReference type="ChEBI" id="CHEBI:57597"/>
        <dbReference type="ChEBI" id="CHEBI:87089"/>
        <dbReference type="ChEBI" id="CHEBI:456216"/>
        <dbReference type="EC" id="2.4.1.213"/>
    </reaction>
</comment>
<reference evidence="10 11" key="1">
    <citation type="submission" date="2015-12" db="EMBL/GenBank/DDBJ databases">
        <title>Genome sequence of Oceanibaculum pacificum MCCC 1A02656.</title>
        <authorList>
            <person name="Lu L."/>
            <person name="Lai Q."/>
            <person name="Shao Z."/>
            <person name="Qian P."/>
        </authorList>
    </citation>
    <scope>NUCLEOTIDE SEQUENCE [LARGE SCALE GENOMIC DNA]</scope>
    <source>
        <strain evidence="10 11">MCCC 1A02656</strain>
    </source>
</reference>
<dbReference type="GO" id="GO:0033828">
    <property type="term" value="F:glucosylglycerol-phosphate synthase activity"/>
    <property type="evidence" value="ECO:0007669"/>
    <property type="project" value="UniProtKB-EC"/>
</dbReference>
<dbReference type="FunFam" id="3.40.50.2000:FF:000010">
    <property type="entry name" value="Alpha,alpha-trehalose-phosphate synthase"/>
    <property type="match status" value="1"/>
</dbReference>